<dbReference type="SUPFAM" id="SSF56112">
    <property type="entry name" value="Protein kinase-like (PK-like)"/>
    <property type="match status" value="1"/>
</dbReference>
<sequence>MATTYCIVVDDSNGAPLNIAAILSDAETTVSAILEHIASVQQGRKFVVPKPPVKSIDIASAPKLKRANTVAKLRGIRSDWRDVLDQCLDCPDNALISTISARYEDPDDMIYFIVVCRIDKPSIASIIQAHMKPPSTSASNEHLMRTEHPGVPEAVYNGRPAELSGPSITIYHPIFAEFKEKLSQPPPIGSVVLEDLQMASSLMDASAMYFPSELHRQVALQPAIEHFLKGSFRETTFQYGKTSIKPDGHRIAECGLFKKSDHGRKSMLSNYRELKNGIGQGENDPTEQAEKGFVLVCTAPQSRSKPTLSQLAKLREASCMPAFLLGISGPYVMVSGAIYLDGVVSQRLTNMISLIPESSSSESLQGFTSEREKLVYEVAHLFNTLDACLDKLDKEYLEISPENIASPGQNILVPAPHFTSFHSDSRKFTLTYQRRMFDSRSNRAVYLANAQSGAESVACIVKFTSRYCKDAHKLMETAGAAPRLLYCEFDKSVGKYCVVMEYIKESVEGPAEDIVEPLRTALANLHAQSYVFGDLRSANVLVDTKRRPYLIDFDWSGIDGTVFYPCNLNMEGIKWANGVEGGAPICRQHDEEMLQILINDLRKA</sequence>
<organism evidence="1 2">
    <name type="scientific">Pleurotus eryngii</name>
    <name type="common">Boletus of the steppes</name>
    <dbReference type="NCBI Taxonomy" id="5323"/>
    <lineage>
        <taxon>Eukaryota</taxon>
        <taxon>Fungi</taxon>
        <taxon>Dikarya</taxon>
        <taxon>Basidiomycota</taxon>
        <taxon>Agaricomycotina</taxon>
        <taxon>Agaricomycetes</taxon>
        <taxon>Agaricomycetidae</taxon>
        <taxon>Agaricales</taxon>
        <taxon>Pleurotineae</taxon>
        <taxon>Pleurotaceae</taxon>
        <taxon>Pleurotus</taxon>
    </lineage>
</organism>
<keyword evidence="2" id="KW-1185">Reference proteome</keyword>
<evidence type="ECO:0000313" key="2">
    <source>
        <dbReference type="Proteomes" id="UP000807025"/>
    </source>
</evidence>
<gene>
    <name evidence="1" type="ORF">BDN71DRAFT_1435217</name>
</gene>
<proteinExistence type="predicted"/>
<dbReference type="AlphaFoldDB" id="A0A9P5ZPV3"/>
<dbReference type="Proteomes" id="UP000807025">
    <property type="component" value="Unassembled WGS sequence"/>
</dbReference>
<protein>
    <recommendedName>
        <fullName evidence="3">Protein kinase domain-containing protein</fullName>
    </recommendedName>
</protein>
<comment type="caution">
    <text evidence="1">The sequence shown here is derived from an EMBL/GenBank/DDBJ whole genome shotgun (WGS) entry which is preliminary data.</text>
</comment>
<name>A0A9P5ZPV3_PLEER</name>
<evidence type="ECO:0008006" key="3">
    <source>
        <dbReference type="Google" id="ProtNLM"/>
    </source>
</evidence>
<accession>A0A9P5ZPV3</accession>
<dbReference type="InterPro" id="IPR011009">
    <property type="entry name" value="Kinase-like_dom_sf"/>
</dbReference>
<reference evidence="1" key="1">
    <citation type="submission" date="2020-11" db="EMBL/GenBank/DDBJ databases">
        <authorList>
            <consortium name="DOE Joint Genome Institute"/>
            <person name="Ahrendt S."/>
            <person name="Riley R."/>
            <person name="Andreopoulos W."/>
            <person name="Labutti K."/>
            <person name="Pangilinan J."/>
            <person name="Ruiz-Duenas F.J."/>
            <person name="Barrasa J.M."/>
            <person name="Sanchez-Garcia M."/>
            <person name="Camarero S."/>
            <person name="Miyauchi S."/>
            <person name="Serrano A."/>
            <person name="Linde D."/>
            <person name="Babiker R."/>
            <person name="Drula E."/>
            <person name="Ayuso-Fernandez I."/>
            <person name="Pacheco R."/>
            <person name="Padilla G."/>
            <person name="Ferreira P."/>
            <person name="Barriuso J."/>
            <person name="Kellner H."/>
            <person name="Castanera R."/>
            <person name="Alfaro M."/>
            <person name="Ramirez L."/>
            <person name="Pisabarro A.G."/>
            <person name="Kuo A."/>
            <person name="Tritt A."/>
            <person name="Lipzen A."/>
            <person name="He G."/>
            <person name="Yan M."/>
            <person name="Ng V."/>
            <person name="Cullen D."/>
            <person name="Martin F."/>
            <person name="Rosso M.-N."/>
            <person name="Henrissat B."/>
            <person name="Hibbett D."/>
            <person name="Martinez A.T."/>
            <person name="Grigoriev I.V."/>
        </authorList>
    </citation>
    <scope>NUCLEOTIDE SEQUENCE</scope>
    <source>
        <strain evidence="1">ATCC 90797</strain>
    </source>
</reference>
<dbReference type="Gene3D" id="1.10.510.10">
    <property type="entry name" value="Transferase(Phosphotransferase) domain 1"/>
    <property type="match status" value="1"/>
</dbReference>
<dbReference type="OrthoDB" id="3250441at2759"/>
<dbReference type="EMBL" id="MU154663">
    <property type="protein sequence ID" value="KAF9489691.1"/>
    <property type="molecule type" value="Genomic_DNA"/>
</dbReference>
<evidence type="ECO:0000313" key="1">
    <source>
        <dbReference type="EMBL" id="KAF9489691.1"/>
    </source>
</evidence>